<proteinExistence type="predicted"/>
<accession>A0A379JUF9</accession>
<evidence type="ECO:0000313" key="3">
    <source>
        <dbReference type="Proteomes" id="UP000255303"/>
    </source>
</evidence>
<dbReference type="AlphaFoldDB" id="A0A379JUF9"/>
<dbReference type="PROSITE" id="PS51318">
    <property type="entry name" value="TAT"/>
    <property type="match status" value="1"/>
</dbReference>
<dbReference type="InterPro" id="IPR006311">
    <property type="entry name" value="TAT_signal"/>
</dbReference>
<evidence type="ECO:0000256" key="1">
    <source>
        <dbReference type="SAM" id="SignalP"/>
    </source>
</evidence>
<dbReference type="Proteomes" id="UP000255303">
    <property type="component" value="Unassembled WGS sequence"/>
</dbReference>
<keyword evidence="1" id="KW-0732">Signal</keyword>
<evidence type="ECO:0000313" key="2">
    <source>
        <dbReference type="EMBL" id="SUD51643.1"/>
    </source>
</evidence>
<protein>
    <submittedName>
        <fullName evidence="2">Uncharacterized protein</fullName>
    </submittedName>
</protein>
<organism evidence="2 3">
    <name type="scientific">Ectopseudomonas oleovorans</name>
    <name type="common">Pseudomonas oleovorans</name>
    <dbReference type="NCBI Taxonomy" id="301"/>
    <lineage>
        <taxon>Bacteria</taxon>
        <taxon>Pseudomonadati</taxon>
        <taxon>Pseudomonadota</taxon>
        <taxon>Gammaproteobacteria</taxon>
        <taxon>Pseudomonadales</taxon>
        <taxon>Pseudomonadaceae</taxon>
        <taxon>Ectopseudomonas</taxon>
    </lineage>
</organism>
<feature type="chain" id="PRO_5016888136" evidence="1">
    <location>
        <begin position="24"/>
        <end position="228"/>
    </location>
</feature>
<feature type="signal peptide" evidence="1">
    <location>
        <begin position="1"/>
        <end position="23"/>
    </location>
</feature>
<sequence>MTINRRFLLKGMALSGLAGLAMAGPVRALAGQSSAPSAAAAARPVLALVSAGAAESVFLRGAQAAAGSQLQVQRFDQDLDRLLSFERQLRSGQPLRVIGLLDDATATLVLDMARSAGARVQWLGQHNTVAGVTQHRLLNTEVAEGCTRQISRQLHACGAGFHIAEERQGSLASPRQLSAPARGGEHAAEWASAIGYQLASLGGRPAKPAPAPASTVLSGSFVSFSIEA</sequence>
<dbReference type="EMBL" id="UGUV01000002">
    <property type="protein sequence ID" value="SUD51643.1"/>
    <property type="molecule type" value="Genomic_DNA"/>
</dbReference>
<name>A0A379JUF9_ECTOL</name>
<reference evidence="2 3" key="1">
    <citation type="submission" date="2018-06" db="EMBL/GenBank/DDBJ databases">
        <authorList>
            <consortium name="Pathogen Informatics"/>
            <person name="Doyle S."/>
        </authorList>
    </citation>
    <scope>NUCLEOTIDE SEQUENCE [LARGE SCALE GENOMIC DNA]</scope>
    <source>
        <strain evidence="2 3">NCTC10692</strain>
    </source>
</reference>
<dbReference type="RefSeq" id="WP_084344024.1">
    <property type="nucleotide sequence ID" value="NZ_UGUV01000002.1"/>
</dbReference>
<gene>
    <name evidence="2" type="ORF">NCTC10692_02099</name>
</gene>